<keyword evidence="2" id="KW-1185">Reference proteome</keyword>
<name>A0A5B0P3K7_PUCGR</name>
<dbReference type="Proteomes" id="UP000324748">
    <property type="component" value="Unassembled WGS sequence"/>
</dbReference>
<dbReference type="OrthoDB" id="10435897at2759"/>
<sequence length="141" mass="15480">MQSSELQDGTLDGILWAGQAAPTPGQIVSDELLHNPAPAECRFDRTVRSSRESGGIRGELADLTYRSLRRFASRKGAGVGAGSRSVSYAVACRRQYSPPFSDLIEWALPHRWRATWAVLSGCEAMTINDFLETVLVRLARS</sequence>
<evidence type="ECO:0000313" key="2">
    <source>
        <dbReference type="Proteomes" id="UP000324748"/>
    </source>
</evidence>
<dbReference type="AlphaFoldDB" id="A0A5B0P3K7"/>
<reference evidence="1 2" key="1">
    <citation type="submission" date="2019-05" db="EMBL/GenBank/DDBJ databases">
        <title>Emergence of the Ug99 lineage of the wheat stem rust pathogen through somatic hybridization.</title>
        <authorList>
            <person name="Li F."/>
            <person name="Upadhyaya N.M."/>
            <person name="Sperschneider J."/>
            <person name="Matny O."/>
            <person name="Nguyen-Phuc H."/>
            <person name="Mago R."/>
            <person name="Raley C."/>
            <person name="Miller M.E."/>
            <person name="Silverstein K.A.T."/>
            <person name="Henningsen E."/>
            <person name="Hirsch C.D."/>
            <person name="Visser B."/>
            <person name="Pretorius Z.A."/>
            <person name="Steffenson B.J."/>
            <person name="Schwessinger B."/>
            <person name="Dodds P.N."/>
            <person name="Figueroa M."/>
        </authorList>
    </citation>
    <scope>NUCLEOTIDE SEQUENCE [LARGE SCALE GENOMIC DNA]</scope>
    <source>
        <strain evidence="1">21-0</strain>
    </source>
</reference>
<proteinExistence type="predicted"/>
<evidence type="ECO:0000313" key="1">
    <source>
        <dbReference type="EMBL" id="KAA1096031.1"/>
    </source>
</evidence>
<organism evidence="1 2">
    <name type="scientific">Puccinia graminis f. sp. tritici</name>
    <dbReference type="NCBI Taxonomy" id="56615"/>
    <lineage>
        <taxon>Eukaryota</taxon>
        <taxon>Fungi</taxon>
        <taxon>Dikarya</taxon>
        <taxon>Basidiomycota</taxon>
        <taxon>Pucciniomycotina</taxon>
        <taxon>Pucciniomycetes</taxon>
        <taxon>Pucciniales</taxon>
        <taxon>Pucciniaceae</taxon>
        <taxon>Puccinia</taxon>
    </lineage>
</organism>
<accession>A0A5B0P3K7</accession>
<comment type="caution">
    <text evidence="1">The sequence shown here is derived from an EMBL/GenBank/DDBJ whole genome shotgun (WGS) entry which is preliminary data.</text>
</comment>
<protein>
    <submittedName>
        <fullName evidence="1">Uncharacterized protein</fullName>
    </submittedName>
</protein>
<dbReference type="EMBL" id="VSWC01000067">
    <property type="protein sequence ID" value="KAA1096031.1"/>
    <property type="molecule type" value="Genomic_DNA"/>
</dbReference>
<gene>
    <name evidence="1" type="ORF">PGT21_003026</name>
</gene>